<dbReference type="Proteomes" id="UP001165060">
    <property type="component" value="Unassembled WGS sequence"/>
</dbReference>
<feature type="region of interest" description="Disordered" evidence="1">
    <location>
        <begin position="51"/>
        <end position="99"/>
    </location>
</feature>
<gene>
    <name evidence="2" type="ORF">TeGR_g7101</name>
</gene>
<feature type="region of interest" description="Disordered" evidence="1">
    <location>
        <begin position="1"/>
        <end position="39"/>
    </location>
</feature>
<evidence type="ECO:0000313" key="3">
    <source>
        <dbReference type="Proteomes" id="UP001165060"/>
    </source>
</evidence>
<accession>A0ABQ6MXK2</accession>
<name>A0ABQ6MXK2_9STRA</name>
<comment type="caution">
    <text evidence="2">The sequence shown here is derived from an EMBL/GenBank/DDBJ whole genome shotgun (WGS) entry which is preliminary data.</text>
</comment>
<feature type="compositionally biased region" description="Basic and acidic residues" evidence="1">
    <location>
        <begin position="1"/>
        <end position="10"/>
    </location>
</feature>
<evidence type="ECO:0000313" key="2">
    <source>
        <dbReference type="EMBL" id="GMI35489.1"/>
    </source>
</evidence>
<proteinExistence type="predicted"/>
<evidence type="ECO:0000256" key="1">
    <source>
        <dbReference type="SAM" id="MobiDB-lite"/>
    </source>
</evidence>
<sequence>MSDADKKFVDLHAPYANDGKQNGQRVSEKRTETAPAPVTLVGQGVKVLGEGEVADHRKHGNGTDVSDELAFAAPKRSQDLHPSNTYQGDGDEVDESEWD</sequence>
<feature type="compositionally biased region" description="Acidic residues" evidence="1">
    <location>
        <begin position="89"/>
        <end position="99"/>
    </location>
</feature>
<dbReference type="EMBL" id="BRYB01000690">
    <property type="protein sequence ID" value="GMI35489.1"/>
    <property type="molecule type" value="Genomic_DNA"/>
</dbReference>
<reference evidence="2 3" key="1">
    <citation type="journal article" date="2023" name="Commun. Biol.">
        <title>Genome analysis of Parmales, the sister group of diatoms, reveals the evolutionary specialization of diatoms from phago-mixotrophs to photoautotrophs.</title>
        <authorList>
            <person name="Ban H."/>
            <person name="Sato S."/>
            <person name="Yoshikawa S."/>
            <person name="Yamada K."/>
            <person name="Nakamura Y."/>
            <person name="Ichinomiya M."/>
            <person name="Sato N."/>
            <person name="Blanc-Mathieu R."/>
            <person name="Endo H."/>
            <person name="Kuwata A."/>
            <person name="Ogata H."/>
        </authorList>
    </citation>
    <scope>NUCLEOTIDE SEQUENCE [LARGE SCALE GENOMIC DNA]</scope>
</reference>
<protein>
    <submittedName>
        <fullName evidence="2">Uncharacterized protein</fullName>
    </submittedName>
</protein>
<organism evidence="2 3">
    <name type="scientific">Tetraparma gracilis</name>
    <dbReference type="NCBI Taxonomy" id="2962635"/>
    <lineage>
        <taxon>Eukaryota</taxon>
        <taxon>Sar</taxon>
        <taxon>Stramenopiles</taxon>
        <taxon>Ochrophyta</taxon>
        <taxon>Bolidophyceae</taxon>
        <taxon>Parmales</taxon>
        <taxon>Triparmaceae</taxon>
        <taxon>Tetraparma</taxon>
    </lineage>
</organism>
<keyword evidence="3" id="KW-1185">Reference proteome</keyword>